<dbReference type="SUPFAM" id="SSF50978">
    <property type="entry name" value="WD40 repeat-like"/>
    <property type="match status" value="1"/>
</dbReference>
<keyword evidence="2 6" id="KW-0853">WD repeat</keyword>
<evidence type="ECO:0000256" key="6">
    <source>
        <dbReference type="HAMAP-Rule" id="MF_03056"/>
    </source>
</evidence>
<evidence type="ECO:0000256" key="7">
    <source>
        <dbReference type="PROSITE-ProRule" id="PRU00221"/>
    </source>
</evidence>
<comment type="pathway">
    <text evidence="6">tRNA modification; N(7)-methylguanine-tRNA biosynthesis.</text>
</comment>
<feature type="compositionally biased region" description="Acidic residues" evidence="8">
    <location>
        <begin position="528"/>
        <end position="540"/>
    </location>
</feature>
<dbReference type="GO" id="GO:0043527">
    <property type="term" value="C:tRNA methyltransferase complex"/>
    <property type="evidence" value="ECO:0007669"/>
    <property type="project" value="TreeGrafter"/>
</dbReference>
<gene>
    <name evidence="9" type="ORF">PCL_07743</name>
</gene>
<dbReference type="InterPro" id="IPR015943">
    <property type="entry name" value="WD40/YVTN_repeat-like_dom_sf"/>
</dbReference>
<keyword evidence="3 6" id="KW-0819">tRNA processing</keyword>
<dbReference type="InterPro" id="IPR036322">
    <property type="entry name" value="WD40_repeat_dom_sf"/>
</dbReference>
<evidence type="ECO:0000256" key="5">
    <source>
        <dbReference type="ARBA" id="ARBA00023242"/>
    </source>
</evidence>
<feature type="region of interest" description="Disordered" evidence="8">
    <location>
        <begin position="216"/>
        <end position="243"/>
    </location>
</feature>
<dbReference type="PANTHER" id="PTHR16288:SF0">
    <property type="entry name" value="TRNA (GUANINE-N(7)-)-METHYLTRANSFERASE NON-CATALYTIC SUBUNIT WDR4"/>
    <property type="match status" value="1"/>
</dbReference>
<organism evidence="9 10">
    <name type="scientific">Purpureocillium lilacinum</name>
    <name type="common">Paecilomyces lilacinus</name>
    <dbReference type="NCBI Taxonomy" id="33203"/>
    <lineage>
        <taxon>Eukaryota</taxon>
        <taxon>Fungi</taxon>
        <taxon>Dikarya</taxon>
        <taxon>Ascomycota</taxon>
        <taxon>Pezizomycotina</taxon>
        <taxon>Sordariomycetes</taxon>
        <taxon>Hypocreomycetidae</taxon>
        <taxon>Hypocreales</taxon>
        <taxon>Ophiocordycipitaceae</taxon>
        <taxon>Purpureocillium</taxon>
    </lineage>
</organism>
<evidence type="ECO:0000313" key="10">
    <source>
        <dbReference type="Proteomes" id="UP000245956"/>
    </source>
</evidence>
<evidence type="ECO:0000256" key="3">
    <source>
        <dbReference type="ARBA" id="ARBA00022694"/>
    </source>
</evidence>
<comment type="function">
    <text evidence="6">Required for the formation of N(7)-methylguanine at position 46 (m7G46) in tRNA. In the complex, it is required to stabilize and induce conformational changes of the catalytic subunit.</text>
</comment>
<dbReference type="GO" id="GO:0106004">
    <property type="term" value="P:tRNA (guanine-N7)-methylation"/>
    <property type="evidence" value="ECO:0007669"/>
    <property type="project" value="UniProtKB-UniRule"/>
</dbReference>
<dbReference type="InterPro" id="IPR001680">
    <property type="entry name" value="WD40_rpt"/>
</dbReference>
<evidence type="ECO:0000256" key="1">
    <source>
        <dbReference type="ARBA" id="ARBA00004123"/>
    </source>
</evidence>
<dbReference type="GO" id="GO:0005634">
    <property type="term" value="C:nucleus"/>
    <property type="evidence" value="ECO:0007669"/>
    <property type="project" value="UniProtKB-SubCell"/>
</dbReference>
<comment type="similarity">
    <text evidence="6">Belongs to the WD repeat TRM82 family.</text>
</comment>
<comment type="subcellular location">
    <subcellularLocation>
        <location evidence="1 6">Nucleus</location>
    </subcellularLocation>
</comment>
<dbReference type="EMBL" id="LCWV01000003">
    <property type="protein sequence ID" value="PWI74429.1"/>
    <property type="molecule type" value="Genomic_DNA"/>
</dbReference>
<accession>A0A2U3EIU6</accession>
<feature type="repeat" description="WD" evidence="7">
    <location>
        <begin position="326"/>
        <end position="368"/>
    </location>
</feature>
<comment type="caution">
    <text evidence="9">The sequence shown here is derived from an EMBL/GenBank/DDBJ whole genome shotgun (WGS) entry which is preliminary data.</text>
</comment>
<feature type="region of interest" description="Disordered" evidence="8">
    <location>
        <begin position="519"/>
        <end position="547"/>
    </location>
</feature>
<dbReference type="Proteomes" id="UP000245956">
    <property type="component" value="Unassembled WGS sequence"/>
</dbReference>
<dbReference type="InterPro" id="IPR028884">
    <property type="entry name" value="Trm82"/>
</dbReference>
<dbReference type="UniPathway" id="UPA00989"/>
<feature type="region of interest" description="Disordered" evidence="8">
    <location>
        <begin position="55"/>
        <end position="131"/>
    </location>
</feature>
<dbReference type="AlphaFoldDB" id="A0A2U3EIU6"/>
<dbReference type="Gene3D" id="2.130.10.10">
    <property type="entry name" value="YVTN repeat-like/Quinoprotein amine dehydrogenase"/>
    <property type="match status" value="1"/>
</dbReference>
<dbReference type="PANTHER" id="PTHR16288">
    <property type="entry name" value="WD40 REPEAT PROTEIN 4"/>
    <property type="match status" value="1"/>
</dbReference>
<evidence type="ECO:0000256" key="2">
    <source>
        <dbReference type="ARBA" id="ARBA00022574"/>
    </source>
</evidence>
<keyword evidence="9" id="KW-0489">Methyltransferase</keyword>
<evidence type="ECO:0000256" key="4">
    <source>
        <dbReference type="ARBA" id="ARBA00022737"/>
    </source>
</evidence>
<evidence type="ECO:0000313" key="9">
    <source>
        <dbReference type="EMBL" id="PWI74429.1"/>
    </source>
</evidence>
<evidence type="ECO:0000256" key="8">
    <source>
        <dbReference type="SAM" id="MobiDB-lite"/>
    </source>
</evidence>
<keyword evidence="9" id="KW-0808">Transferase</keyword>
<proteinExistence type="inferred from homology"/>
<dbReference type="GO" id="GO:0008168">
    <property type="term" value="F:methyltransferase activity"/>
    <property type="evidence" value="ECO:0007669"/>
    <property type="project" value="UniProtKB-KW"/>
</dbReference>
<name>A0A2U3EIU6_PURLI</name>
<sequence length="547" mass="58817">MTKIPYNRVHVRGDVLFTARGGNIHSFSLLDGSHISAWQHPDVAKVAEAMKAIADAQKAGEAEETQGQIQGTEESEPPAKRQKREGDEGAGADDAPAQKEDVVVPGDAPKEHSKKKGKGGKGNASAKKQVARVPDRPVITLLNSTTDGQHVLAVSGHDKVIWVFEHDGQGGLSLLNQRWTMPKRPCAIAIAPDAQIICADKFGDVYALPLIMTERSPSSGAGRVSTSTPAKKSSEPAANTFTVHSQRNLEALENQRKQLELQRQKAAENEEGPDFDLTLLLGHVSMLTSLVLAESDGRRYIVTSDRDEHIRVSRYIPQAHVIEGFCLGHKEFVSEVAIPASRGDILISGGGDEELFVWDWKAGKLLSKASILSLAREIAPDTSKVAVTGICSLTYPSESGDLTYVLVICEQIKAIFTWQLTPDNILNHPGVIQLPANPLQLAVANAEPNSNTLPKIIVAADPGQASEAKSLQIFALAMSEGRLSVAKELPVHDDKLESSAAEASDKEIHNLLYTVENLRKQTGGTDGEAGEDEPEADVEGDIPAKEA</sequence>
<keyword evidence="4 6" id="KW-0677">Repeat</keyword>
<keyword evidence="5 6" id="KW-0539">Nucleus</keyword>
<protein>
    <submittedName>
        <fullName evidence="9">tRNA methyltransferase</fullName>
    </submittedName>
</protein>
<dbReference type="GO" id="GO:0005829">
    <property type="term" value="C:cytosol"/>
    <property type="evidence" value="ECO:0007669"/>
    <property type="project" value="TreeGrafter"/>
</dbReference>
<dbReference type="HAMAP" id="MF_03056">
    <property type="entry name" value="TRM82"/>
    <property type="match status" value="1"/>
</dbReference>
<reference evidence="9 10" key="1">
    <citation type="journal article" date="2016" name="Front. Microbiol.">
        <title>Genome and transcriptome sequences reveal the specific parasitism of the nematophagous Purpureocillium lilacinum 36-1.</title>
        <authorList>
            <person name="Xie J."/>
            <person name="Li S."/>
            <person name="Mo C."/>
            <person name="Xiao X."/>
            <person name="Peng D."/>
            <person name="Wang G."/>
            <person name="Xiao Y."/>
        </authorList>
    </citation>
    <scope>NUCLEOTIDE SEQUENCE [LARGE SCALE GENOMIC DNA]</scope>
    <source>
        <strain evidence="9 10">36-1</strain>
    </source>
</reference>
<dbReference type="PROSITE" id="PS50082">
    <property type="entry name" value="WD_REPEATS_2"/>
    <property type="match status" value="1"/>
</dbReference>